<dbReference type="OrthoDB" id="277191at2759"/>
<proteinExistence type="inferred from homology"/>
<evidence type="ECO:0000259" key="3">
    <source>
        <dbReference type="Pfam" id="PF05193"/>
    </source>
</evidence>
<evidence type="ECO:0000256" key="1">
    <source>
        <dbReference type="ARBA" id="ARBA00002123"/>
    </source>
</evidence>
<evidence type="ECO:0000256" key="2">
    <source>
        <dbReference type="ARBA" id="ARBA00007261"/>
    </source>
</evidence>
<evidence type="ECO:0000313" key="6">
    <source>
        <dbReference type="WBParaSite" id="ECPE_0001631801-mRNA-1"/>
    </source>
</evidence>
<comment type="similarity">
    <text evidence="2">Belongs to the peptidase M16 family.</text>
</comment>
<organism evidence="6">
    <name type="scientific">Echinostoma caproni</name>
    <dbReference type="NCBI Taxonomy" id="27848"/>
    <lineage>
        <taxon>Eukaryota</taxon>
        <taxon>Metazoa</taxon>
        <taxon>Spiralia</taxon>
        <taxon>Lophotrochozoa</taxon>
        <taxon>Platyhelminthes</taxon>
        <taxon>Trematoda</taxon>
        <taxon>Digenea</taxon>
        <taxon>Plagiorchiida</taxon>
        <taxon>Echinostomata</taxon>
        <taxon>Echinostomatoidea</taxon>
        <taxon>Echinostomatidae</taxon>
        <taxon>Echinostoma</taxon>
    </lineage>
</organism>
<dbReference type="SUPFAM" id="SSF63411">
    <property type="entry name" value="LuxS/MPP-like metallohydrolase"/>
    <property type="match status" value="1"/>
</dbReference>
<evidence type="ECO:0000313" key="5">
    <source>
        <dbReference type="Proteomes" id="UP000272942"/>
    </source>
</evidence>
<reference evidence="4 5" key="2">
    <citation type="submission" date="2018-11" db="EMBL/GenBank/DDBJ databases">
        <authorList>
            <consortium name="Pathogen Informatics"/>
        </authorList>
    </citation>
    <scope>NUCLEOTIDE SEQUENCE [LARGE SCALE GENOMIC DNA]</scope>
    <source>
        <strain evidence="4 5">Egypt</strain>
    </source>
</reference>
<comment type="function">
    <text evidence="1">Substrate recognition and binding subunit of the essential mitochondrial processing protease (MPP), which cleaves the mitochondrial sequence off newly imported precursors proteins.</text>
</comment>
<dbReference type="InterPro" id="IPR050361">
    <property type="entry name" value="MPP/UQCRC_Complex"/>
</dbReference>
<dbReference type="InterPro" id="IPR011249">
    <property type="entry name" value="Metalloenz_LuxS/M16"/>
</dbReference>
<feature type="domain" description="Peptidase M16 C-terminal" evidence="3">
    <location>
        <begin position="1"/>
        <end position="120"/>
    </location>
</feature>
<dbReference type="PANTHER" id="PTHR11851:SF49">
    <property type="entry name" value="MITOCHONDRIAL-PROCESSING PEPTIDASE SUBUNIT ALPHA"/>
    <property type="match status" value="1"/>
</dbReference>
<dbReference type="GO" id="GO:0006627">
    <property type="term" value="P:protein processing involved in protein targeting to mitochondrion"/>
    <property type="evidence" value="ECO:0007669"/>
    <property type="project" value="TreeGrafter"/>
</dbReference>
<dbReference type="Proteomes" id="UP000272942">
    <property type="component" value="Unassembled WGS sequence"/>
</dbReference>
<name>A0A183BAP0_9TREM</name>
<gene>
    <name evidence="4" type="ORF">ECPE_LOCUS16275</name>
</gene>
<evidence type="ECO:0000313" key="4">
    <source>
        <dbReference type="EMBL" id="VDP93547.1"/>
    </source>
</evidence>
<dbReference type="GO" id="GO:0046872">
    <property type="term" value="F:metal ion binding"/>
    <property type="evidence" value="ECO:0007669"/>
    <property type="project" value="InterPro"/>
</dbReference>
<keyword evidence="5" id="KW-1185">Reference proteome</keyword>
<accession>A0A183BAP0</accession>
<dbReference type="Pfam" id="PF05193">
    <property type="entry name" value="Peptidase_M16_C"/>
    <property type="match status" value="1"/>
</dbReference>
<dbReference type="EMBL" id="UZAN01063648">
    <property type="protein sequence ID" value="VDP93547.1"/>
    <property type="molecule type" value="Genomic_DNA"/>
</dbReference>
<protein>
    <submittedName>
        <fullName evidence="6">Mitochondrial-processing peptidase subunit alpha</fullName>
    </submittedName>
</protein>
<dbReference type="PANTHER" id="PTHR11851">
    <property type="entry name" value="METALLOPROTEASE"/>
    <property type="match status" value="1"/>
</dbReference>
<dbReference type="Gene3D" id="3.30.830.10">
    <property type="entry name" value="Metalloenzyme, LuxS/M16 peptidase-like"/>
    <property type="match status" value="1"/>
</dbReference>
<reference evidence="6" key="1">
    <citation type="submission" date="2016-06" db="UniProtKB">
        <authorList>
            <consortium name="WormBaseParasite"/>
        </authorList>
    </citation>
    <scope>IDENTIFICATION</scope>
</reference>
<dbReference type="GO" id="GO:0005739">
    <property type="term" value="C:mitochondrion"/>
    <property type="evidence" value="ECO:0007669"/>
    <property type="project" value="TreeGrafter"/>
</dbReference>
<dbReference type="AlphaFoldDB" id="A0A183BAP0"/>
<dbReference type="InterPro" id="IPR007863">
    <property type="entry name" value="Peptidase_M16_C"/>
</dbReference>
<sequence>MVIAGVGVDHEAFVKSVEKAFSPCKPNVCREPAALSVPEPDNSIAQYTGGYLKVERDLERYHAPMPEFAHAVIGLESCGYQDPQFVAACLLHSLLGGGGSFSAGGPGKGMYSRLYVNVLNQ</sequence>
<dbReference type="WBParaSite" id="ECPE_0001631801-mRNA-1">
    <property type="protein sequence ID" value="ECPE_0001631801-mRNA-1"/>
    <property type="gene ID" value="ECPE_0001631801"/>
</dbReference>